<proteinExistence type="predicted"/>
<sequence>MSASNLFIAMLAGSKSEQTLVRIYLSSAVLSGIVTNVDLDFVELRDDNGQRCMIAIDRIEAIQTT</sequence>
<keyword evidence="2" id="KW-1185">Reference proteome</keyword>
<reference evidence="1 2" key="1">
    <citation type="submission" date="2021-04" db="EMBL/GenBank/DDBJ databases">
        <title>Chitinophaga sp. nov., isolated from the rhizosphere soil.</title>
        <authorList>
            <person name="He S."/>
        </authorList>
    </citation>
    <scope>NUCLEOTIDE SEQUENCE [LARGE SCALE GENOMIC DNA]</scope>
    <source>
        <strain evidence="1 2">2R12</strain>
    </source>
</reference>
<comment type="caution">
    <text evidence="1">The sequence shown here is derived from an EMBL/GenBank/DDBJ whole genome shotgun (WGS) entry which is preliminary data.</text>
</comment>
<protein>
    <recommendedName>
        <fullName evidence="3">RNA-binding protein</fullName>
    </recommendedName>
</protein>
<evidence type="ECO:0008006" key="3">
    <source>
        <dbReference type="Google" id="ProtNLM"/>
    </source>
</evidence>
<gene>
    <name evidence="1" type="ORF">KE626_17120</name>
</gene>
<evidence type="ECO:0000313" key="1">
    <source>
        <dbReference type="EMBL" id="MBS0029046.1"/>
    </source>
</evidence>
<accession>A0ABS5J1X4</accession>
<dbReference type="RefSeq" id="WP_211974140.1">
    <property type="nucleotide sequence ID" value="NZ_CBFHAM010000024.1"/>
</dbReference>
<evidence type="ECO:0000313" key="2">
    <source>
        <dbReference type="Proteomes" id="UP000676386"/>
    </source>
</evidence>
<dbReference type="EMBL" id="JAGTXB010000007">
    <property type="protein sequence ID" value="MBS0029046.1"/>
    <property type="molecule type" value="Genomic_DNA"/>
</dbReference>
<organism evidence="1 2">
    <name type="scientific">Chitinophaga hostae</name>
    <dbReference type="NCBI Taxonomy" id="2831022"/>
    <lineage>
        <taxon>Bacteria</taxon>
        <taxon>Pseudomonadati</taxon>
        <taxon>Bacteroidota</taxon>
        <taxon>Chitinophagia</taxon>
        <taxon>Chitinophagales</taxon>
        <taxon>Chitinophagaceae</taxon>
        <taxon>Chitinophaga</taxon>
    </lineage>
</organism>
<name>A0ABS5J1X4_9BACT</name>
<dbReference type="Proteomes" id="UP000676386">
    <property type="component" value="Unassembled WGS sequence"/>
</dbReference>